<comment type="caution">
    <text evidence="2">The sequence shown here is derived from an EMBL/GenBank/DDBJ whole genome shotgun (WGS) entry which is preliminary data.</text>
</comment>
<dbReference type="Pfam" id="PF00149">
    <property type="entry name" value="Metallophos"/>
    <property type="match status" value="1"/>
</dbReference>
<proteinExistence type="predicted"/>
<dbReference type="InterPro" id="IPR029052">
    <property type="entry name" value="Metallo-depent_PP-like"/>
</dbReference>
<organism evidence="2 3">
    <name type="scientific">Pararhodobacter marinus</name>
    <dbReference type="NCBI Taxonomy" id="2184063"/>
    <lineage>
        <taxon>Bacteria</taxon>
        <taxon>Pseudomonadati</taxon>
        <taxon>Pseudomonadota</taxon>
        <taxon>Alphaproteobacteria</taxon>
        <taxon>Rhodobacterales</taxon>
        <taxon>Paracoccaceae</taxon>
        <taxon>Pararhodobacter</taxon>
    </lineage>
</organism>
<accession>A0A2U2CB15</accession>
<feature type="domain" description="Calcineurin-like phosphoesterase" evidence="1">
    <location>
        <begin position="6"/>
        <end position="166"/>
    </location>
</feature>
<dbReference type="GeneID" id="94365135"/>
<protein>
    <submittedName>
        <fullName evidence="2">Exonuclease SbcD</fullName>
    </submittedName>
</protein>
<evidence type="ECO:0000313" key="2">
    <source>
        <dbReference type="EMBL" id="PWE29052.1"/>
    </source>
</evidence>
<evidence type="ECO:0000259" key="1">
    <source>
        <dbReference type="Pfam" id="PF00149"/>
    </source>
</evidence>
<keyword evidence="2" id="KW-0540">Nuclease</keyword>
<dbReference type="PIRSF" id="PIRSF033093">
    <property type="entry name" value="UCP_ML1119"/>
    <property type="match status" value="1"/>
</dbReference>
<keyword evidence="3" id="KW-1185">Reference proteome</keyword>
<dbReference type="OrthoDB" id="9773856at2"/>
<evidence type="ECO:0000313" key="3">
    <source>
        <dbReference type="Proteomes" id="UP000244940"/>
    </source>
</evidence>
<dbReference type="SUPFAM" id="SSF56300">
    <property type="entry name" value="Metallo-dependent phosphatases"/>
    <property type="match status" value="1"/>
</dbReference>
<dbReference type="InterPro" id="IPR014577">
    <property type="entry name" value="UCP033093_metalloPase"/>
</dbReference>
<dbReference type="Gene3D" id="3.60.21.10">
    <property type="match status" value="1"/>
</dbReference>
<gene>
    <name evidence="2" type="ORF">C4N9_09555</name>
</gene>
<dbReference type="AlphaFoldDB" id="A0A2U2CB15"/>
<reference evidence="2 3" key="1">
    <citation type="submission" date="2018-05" db="EMBL/GenBank/DDBJ databases">
        <title>Pararhodobacter marina sp. nov., isolated from deep-sea water of the Indian Ocean.</title>
        <authorList>
            <person name="Lai Q.Sr."/>
            <person name="Liu X."/>
            <person name="Shao Z."/>
        </authorList>
    </citation>
    <scope>NUCLEOTIDE SEQUENCE [LARGE SCALE GENOMIC DNA]</scope>
    <source>
        <strain evidence="2 3">CIC4N-9</strain>
    </source>
</reference>
<dbReference type="GO" id="GO:0004527">
    <property type="term" value="F:exonuclease activity"/>
    <property type="evidence" value="ECO:0007669"/>
    <property type="project" value="UniProtKB-KW"/>
</dbReference>
<dbReference type="RefSeq" id="WP_109533101.1">
    <property type="nucleotide sequence ID" value="NZ_QEYD01000005.1"/>
</dbReference>
<dbReference type="InterPro" id="IPR050535">
    <property type="entry name" value="DNA_Repair-Maintenance_Comp"/>
</dbReference>
<keyword evidence="2" id="KW-0378">Hydrolase</keyword>
<dbReference type="InterPro" id="IPR004843">
    <property type="entry name" value="Calcineurin-like_PHP"/>
</dbReference>
<dbReference type="Proteomes" id="UP000244940">
    <property type="component" value="Unassembled WGS sequence"/>
</dbReference>
<dbReference type="EMBL" id="QEYD01000005">
    <property type="protein sequence ID" value="PWE29052.1"/>
    <property type="molecule type" value="Genomic_DNA"/>
</dbReference>
<keyword evidence="2" id="KW-0269">Exonuclease</keyword>
<dbReference type="PANTHER" id="PTHR30337">
    <property type="entry name" value="COMPONENT OF ATP-DEPENDENT DSDNA EXONUCLEASE"/>
    <property type="match status" value="1"/>
</dbReference>
<name>A0A2U2CB15_9RHOB</name>
<sequence>MADAFTFLHSADLHLGRRFGNLPEALRGRLIEARHQIIARLAQAARDHGARDILLAGDTFDTETPAEATLRQALHAMADDASLTWWLLPGNHDSLGAEALWEDLARQAPGNLRLLTREAPERIAPGVTLLPAPLPRRHAGRDLTQWMTGAATPEGDLRLGLAHGGIQSFSEDTRDEGIIPPDRAQSAGLAYLALGDWHGQKQVGPRTAYSGTPEFEEFRHTGRGACLAVTLRGEAPVVKTVETGTFHWAEAELDLVPGQDAPGVLDALLPPPGAARRDHLLRIHARGRATLEAQQALRAAARQAEPDFAHFRLETAMLDTEITEADLDQLDHGGALRAAADRLAAQAGDPALAESERRIASGALNRLYSYLADDA</sequence>